<keyword evidence="3" id="KW-1185">Reference proteome</keyword>
<evidence type="ECO:0000313" key="2">
    <source>
        <dbReference type="EMBL" id="MBT0676655.1"/>
    </source>
</evidence>
<accession>A0ABS5STJ3</accession>
<keyword evidence="1" id="KW-0472">Membrane</keyword>
<evidence type="ECO:0000256" key="1">
    <source>
        <dbReference type="SAM" id="Phobius"/>
    </source>
</evidence>
<dbReference type="RefSeq" id="WP_214164748.1">
    <property type="nucleotide sequence ID" value="NZ_JABLUU010000022.1"/>
</dbReference>
<dbReference type="Proteomes" id="UP001519538">
    <property type="component" value="Unassembled WGS sequence"/>
</dbReference>
<feature type="transmembrane region" description="Helical" evidence="1">
    <location>
        <begin position="152"/>
        <end position="177"/>
    </location>
</feature>
<gene>
    <name evidence="2" type="ORF">HNO79_14835</name>
</gene>
<feature type="transmembrane region" description="Helical" evidence="1">
    <location>
        <begin position="72"/>
        <end position="93"/>
    </location>
</feature>
<reference evidence="2 3" key="1">
    <citation type="journal article" date="2021" name="Astrobiology">
        <title>Bacterial Cellulose Retains Robustness but Its Synthesis Declines After Exposure to a Mars-Like Environment Simulated Outside the International Space Station.</title>
        <authorList>
            <person name="Orlovska I."/>
            <person name="Podolich O."/>
            <person name="Kukharenko O."/>
            <person name="Zaets I."/>
            <person name="Reva O."/>
            <person name="Khirunenko L."/>
            <person name="Zmejkoski D."/>
            <person name="Rogalsky S."/>
            <person name="Barh D."/>
            <person name="Tiwari S."/>
            <person name="Kumavath R."/>
            <person name="Goes-Neto A."/>
            <person name="Azevedo V."/>
            <person name="Brenig B."/>
            <person name="Ghosh P."/>
            <person name="de Vera J.P."/>
            <person name="Kozyrovska N."/>
        </authorList>
    </citation>
    <scope>NUCLEOTIDE SEQUENCE [LARGE SCALE GENOMIC DNA]</scope>
    <source>
        <strain evidence="2 3">IMBG 311</strain>
    </source>
</reference>
<evidence type="ECO:0000313" key="3">
    <source>
        <dbReference type="Proteomes" id="UP001519538"/>
    </source>
</evidence>
<keyword evidence="1" id="KW-1133">Transmembrane helix</keyword>
<dbReference type="EMBL" id="JABLUU010000022">
    <property type="protein sequence ID" value="MBT0676655.1"/>
    <property type="molecule type" value="Genomic_DNA"/>
</dbReference>
<feature type="transmembrane region" description="Helical" evidence="1">
    <location>
        <begin position="48"/>
        <end position="66"/>
    </location>
</feature>
<organism evidence="2 3">
    <name type="scientific">Komagataeibacter oboediens</name>
    <dbReference type="NCBI Taxonomy" id="65958"/>
    <lineage>
        <taxon>Bacteria</taxon>
        <taxon>Pseudomonadati</taxon>
        <taxon>Pseudomonadota</taxon>
        <taxon>Alphaproteobacteria</taxon>
        <taxon>Acetobacterales</taxon>
        <taxon>Acetobacteraceae</taxon>
        <taxon>Komagataeibacter</taxon>
    </lineage>
</organism>
<comment type="caution">
    <text evidence="2">The sequence shown here is derived from an EMBL/GenBank/DDBJ whole genome shotgun (WGS) entry which is preliminary data.</text>
</comment>
<dbReference type="GeneID" id="79189025"/>
<evidence type="ECO:0008006" key="4">
    <source>
        <dbReference type="Google" id="ProtNLM"/>
    </source>
</evidence>
<keyword evidence="1" id="KW-0812">Transmembrane</keyword>
<protein>
    <recommendedName>
        <fullName evidence="4">DUF2868 domain-containing protein</fullName>
    </recommendedName>
</protein>
<proteinExistence type="predicted"/>
<sequence>MSKQADQPTPYGAQGEDYALWRAREAVAQAEKLLASQAATMAYHEGRATSLIGWVCADLLAVAGMLGSHPTWLWAAGSLGVVCPSVVSGYYLYQVFQPKKWSVTGIHPEWLMQDWPQPTERTTLEGIANRYIGEVERNEQTLKRTFSIVRKAWIWFLLIPVMGLTWLGLFAALVFWIK</sequence>
<name>A0ABS5STJ3_9PROT</name>